<dbReference type="Proteomes" id="UP000225972">
    <property type="component" value="Unassembled WGS sequence"/>
</dbReference>
<dbReference type="PIRSF" id="PIRSF033328">
    <property type="entry name" value="Phest_Mll4975"/>
    <property type="match status" value="1"/>
</dbReference>
<dbReference type="EMBL" id="FXXP01000001">
    <property type="protein sequence ID" value="SMX27528.1"/>
    <property type="molecule type" value="Genomic_DNA"/>
</dbReference>
<dbReference type="Pfam" id="PF06299">
    <property type="entry name" value="DUF1045"/>
    <property type="match status" value="1"/>
</dbReference>
<accession>A0A238JA37</accession>
<protein>
    <recommendedName>
        <fullName evidence="3">Phosphonate metabolism protein</fullName>
    </recommendedName>
</protein>
<keyword evidence="2" id="KW-1185">Reference proteome</keyword>
<dbReference type="OrthoDB" id="4954742at2"/>
<dbReference type="RefSeq" id="WP_099243772.1">
    <property type="nucleotide sequence ID" value="NZ_FXXP01000001.1"/>
</dbReference>
<dbReference type="InterPro" id="IPR009389">
    <property type="entry name" value="DUF1045"/>
</dbReference>
<dbReference type="Gene3D" id="3.90.1140.10">
    <property type="entry name" value="Cyclic phosphodiesterase"/>
    <property type="match status" value="1"/>
</dbReference>
<evidence type="ECO:0000313" key="1">
    <source>
        <dbReference type="EMBL" id="SMX27528.1"/>
    </source>
</evidence>
<dbReference type="AlphaFoldDB" id="A0A238JA37"/>
<evidence type="ECO:0008006" key="3">
    <source>
        <dbReference type="Google" id="ProtNLM"/>
    </source>
</evidence>
<evidence type="ECO:0000313" key="2">
    <source>
        <dbReference type="Proteomes" id="UP000225972"/>
    </source>
</evidence>
<reference evidence="2" key="1">
    <citation type="submission" date="2017-05" db="EMBL/GenBank/DDBJ databases">
        <authorList>
            <person name="Rodrigo-Torres L."/>
            <person name="Arahal R. D."/>
            <person name="Lucena T."/>
        </authorList>
    </citation>
    <scope>NUCLEOTIDE SEQUENCE [LARGE SCALE GENOMIC DNA]</scope>
    <source>
        <strain evidence="2">CECT 8649</strain>
    </source>
</reference>
<proteinExistence type="predicted"/>
<name>A0A238JA37_9RHOB</name>
<organism evidence="1 2">
    <name type="scientific">Pelagimonas phthalicica</name>
    <dbReference type="NCBI Taxonomy" id="1037362"/>
    <lineage>
        <taxon>Bacteria</taxon>
        <taxon>Pseudomonadati</taxon>
        <taxon>Pseudomonadota</taxon>
        <taxon>Alphaproteobacteria</taxon>
        <taxon>Rhodobacterales</taxon>
        <taxon>Roseobacteraceae</taxon>
        <taxon>Pelagimonas</taxon>
    </lineage>
</organism>
<sequence length="224" mass="24564">MSDYSRFGIYYLPPNGALAAFGAQWLGWDVETGTACDLPDVAEIDDITMTPRKYGFHGTLKPPFVLAVGTDLEGLKSALTTLCATQKPVSIDGLELAQLGRFMALVPSGDTSDLAALAARLVQELDGFRAPASEAELARRRKANLSPEQEAHLLKWGYPYVLDQFKFHLTLTGKLSKPQARIASEALQRLLPDLPQPFEIKEVGLVGERPDGRFETIQRYTLSG</sequence>
<gene>
    <name evidence="1" type="ORF">TRP8649_01633</name>
</gene>